<reference evidence="5 6" key="2">
    <citation type="submission" date="2015-01" db="EMBL/GenBank/DDBJ databases">
        <title>Complete genome sequence of Pyrinomonas methylaliphatogenes type strain K22T.</title>
        <authorList>
            <person name="Lee K.C.Y."/>
            <person name="Power J.F."/>
            <person name="Dunfield P.F."/>
            <person name="Morgan X.C."/>
            <person name="Huttenhower C."/>
            <person name="Stott M.B."/>
        </authorList>
    </citation>
    <scope>NUCLEOTIDE SEQUENCE [LARGE SCALE GENOMIC DNA]</scope>
    <source>
        <strain evidence="5 6">K22</strain>
    </source>
</reference>
<dbReference type="EMBL" id="CBXV010000004">
    <property type="protein sequence ID" value="CDM65296.1"/>
    <property type="molecule type" value="Genomic_DNA"/>
</dbReference>
<evidence type="ECO:0000313" key="5">
    <source>
        <dbReference type="EMBL" id="CDM65296.1"/>
    </source>
</evidence>
<reference evidence="5 6" key="1">
    <citation type="submission" date="2013-12" db="EMBL/GenBank/DDBJ databases">
        <authorList>
            <person name="Stott M."/>
        </authorList>
    </citation>
    <scope>NUCLEOTIDE SEQUENCE [LARGE SCALE GENOMIC DNA]</scope>
    <source>
        <strain evidence="5 6">K22</strain>
    </source>
</reference>
<dbReference type="GO" id="GO:0003841">
    <property type="term" value="F:1-acylglycerol-3-phosphate O-acyltransferase activity"/>
    <property type="evidence" value="ECO:0007669"/>
    <property type="project" value="TreeGrafter"/>
</dbReference>
<keyword evidence="3 5" id="KW-0012">Acyltransferase</keyword>
<keyword evidence="2 5" id="KW-0808">Transferase</keyword>
<evidence type="ECO:0000259" key="4">
    <source>
        <dbReference type="SMART" id="SM00563"/>
    </source>
</evidence>
<gene>
    <name evidence="5" type="ORF">PYK22_01294</name>
</gene>
<evidence type="ECO:0000256" key="1">
    <source>
        <dbReference type="ARBA" id="ARBA00005189"/>
    </source>
</evidence>
<sequence>MPLLETEALSADRARNAALPSAPSSPSAAELAVLSPMERIIFRLVHRMNGGRWKDLWTWCQRVIGAGWIHLATYNIMRVYGLENLERASPDRPILLVANHRSFFDMYAVSTVLFRRTDWPKRLFFPVRGRFFYQSPLGALVNFIMGWWSMYPPIFATAEKRAWDAYAMRRLVELCREGRGHVIGFHPEGTRNKGPDPYSFLPPQPGIGRLIKEADPQVIPVFVTGLCNSLPRQIMRNWTDGEKIRIYFGAPLDLSRFADRRGGLKTYKEIADFVMDKIAELAELDRRMYAASPRREVAG</sequence>
<accession>A0A0B6WW27</accession>
<dbReference type="PANTHER" id="PTHR10434:SF11">
    <property type="entry name" value="1-ACYL-SN-GLYCEROL-3-PHOSPHATE ACYLTRANSFERASE"/>
    <property type="match status" value="1"/>
</dbReference>
<dbReference type="RefSeq" id="WP_041975296.1">
    <property type="nucleotide sequence ID" value="NZ_CBXV010000004.1"/>
</dbReference>
<dbReference type="Proteomes" id="UP000031518">
    <property type="component" value="Unassembled WGS sequence"/>
</dbReference>
<evidence type="ECO:0000313" key="6">
    <source>
        <dbReference type="Proteomes" id="UP000031518"/>
    </source>
</evidence>
<dbReference type="OrthoDB" id="9803035at2"/>
<dbReference type="CDD" id="cd07989">
    <property type="entry name" value="LPLAT_AGPAT-like"/>
    <property type="match status" value="1"/>
</dbReference>
<comment type="pathway">
    <text evidence="1">Lipid metabolism.</text>
</comment>
<feature type="domain" description="Phospholipid/glycerol acyltransferase" evidence="4">
    <location>
        <begin position="94"/>
        <end position="226"/>
    </location>
</feature>
<dbReference type="Pfam" id="PF01553">
    <property type="entry name" value="Acyltransferase"/>
    <property type="match status" value="1"/>
</dbReference>
<proteinExistence type="predicted"/>
<evidence type="ECO:0000256" key="2">
    <source>
        <dbReference type="ARBA" id="ARBA00022679"/>
    </source>
</evidence>
<dbReference type="InterPro" id="IPR002123">
    <property type="entry name" value="Plipid/glycerol_acylTrfase"/>
</dbReference>
<dbReference type="AlphaFoldDB" id="A0A0B6WW27"/>
<keyword evidence="6" id="KW-1185">Reference proteome</keyword>
<protein>
    <submittedName>
        <fullName evidence="5">1-acyl-sn-glycerol-3-phosphate acyltransferase</fullName>
    </submittedName>
</protein>
<dbReference type="SMART" id="SM00563">
    <property type="entry name" value="PlsC"/>
    <property type="match status" value="1"/>
</dbReference>
<dbReference type="SUPFAM" id="SSF69593">
    <property type="entry name" value="Glycerol-3-phosphate (1)-acyltransferase"/>
    <property type="match status" value="1"/>
</dbReference>
<organism evidence="5 6">
    <name type="scientific">Pyrinomonas methylaliphatogenes</name>
    <dbReference type="NCBI Taxonomy" id="454194"/>
    <lineage>
        <taxon>Bacteria</taxon>
        <taxon>Pseudomonadati</taxon>
        <taxon>Acidobacteriota</taxon>
        <taxon>Blastocatellia</taxon>
        <taxon>Blastocatellales</taxon>
        <taxon>Pyrinomonadaceae</taxon>
        <taxon>Pyrinomonas</taxon>
    </lineage>
</organism>
<dbReference type="GO" id="GO:0006654">
    <property type="term" value="P:phosphatidic acid biosynthetic process"/>
    <property type="evidence" value="ECO:0007669"/>
    <property type="project" value="TreeGrafter"/>
</dbReference>
<name>A0A0B6WW27_9BACT</name>
<dbReference type="STRING" id="454194.PYK22_01294"/>
<evidence type="ECO:0000256" key="3">
    <source>
        <dbReference type="ARBA" id="ARBA00023315"/>
    </source>
</evidence>
<dbReference type="PANTHER" id="PTHR10434">
    <property type="entry name" value="1-ACYL-SN-GLYCEROL-3-PHOSPHATE ACYLTRANSFERASE"/>
    <property type="match status" value="1"/>
</dbReference>